<gene>
    <name evidence="1" type="ORF">STSU_003345</name>
</gene>
<evidence type="ECO:0000313" key="1">
    <source>
        <dbReference type="EMBL" id="QKM66340.1"/>
    </source>
</evidence>
<sequence>MIRGSFEAAYGTGRILIDRPDPAGAEPLQERLVDPLVGQAPEPWFRRSVATAVDRVDRVYPEHGALSRAAGRFVRPSGLS</sequence>
<accession>A0A7G3UB45</accession>
<proteinExistence type="predicted"/>
<evidence type="ECO:0000313" key="2">
    <source>
        <dbReference type="Proteomes" id="UP000005940"/>
    </source>
</evidence>
<dbReference type="EMBL" id="CP029159">
    <property type="protein sequence ID" value="QKM66340.1"/>
    <property type="molecule type" value="Genomic_DNA"/>
</dbReference>
<keyword evidence="2" id="KW-1185">Reference proteome</keyword>
<protein>
    <submittedName>
        <fullName evidence="1">Uncharacterized protein</fullName>
    </submittedName>
</protein>
<organism evidence="1 2">
    <name type="scientific">Streptomyces tsukubensis (strain DSM 42081 / NBRC 108919 / NRRL 18488 / 9993)</name>
    <dbReference type="NCBI Taxonomy" id="1114943"/>
    <lineage>
        <taxon>Bacteria</taxon>
        <taxon>Bacillati</taxon>
        <taxon>Actinomycetota</taxon>
        <taxon>Actinomycetes</taxon>
        <taxon>Kitasatosporales</taxon>
        <taxon>Streptomycetaceae</taxon>
        <taxon>Streptomyces</taxon>
    </lineage>
</organism>
<dbReference type="RefSeq" id="WP_130584769.1">
    <property type="nucleotide sequence ID" value="NZ_CP029159.1"/>
</dbReference>
<dbReference type="AlphaFoldDB" id="A0A7G3UB45"/>
<dbReference type="Proteomes" id="UP000005940">
    <property type="component" value="Chromosome"/>
</dbReference>
<reference evidence="1 2" key="1">
    <citation type="journal article" date="2012" name="J. Bacteriol.">
        <title>Draft genome of Streptomyces tsukubaensis NRRL 18488, the producer of the clinically important immunosuppressant tacrolimus (FK506).</title>
        <authorList>
            <person name="Barreiro C."/>
            <person name="Prieto C."/>
            <person name="Sola-Landa A."/>
            <person name="Solera E."/>
            <person name="Martinez-Castro M."/>
            <person name="Perez-Redondo R."/>
            <person name="Garcia-Estrada C."/>
            <person name="Aparicio J.F."/>
            <person name="Fernandez-Martinez L.T."/>
            <person name="Santos-Aberturas J."/>
            <person name="Salehi-Najafabadi Z."/>
            <person name="Rodriguez-Garcia A."/>
            <person name="Tauch A."/>
            <person name="Martin J.F."/>
        </authorList>
    </citation>
    <scope>NUCLEOTIDE SEQUENCE [LARGE SCALE GENOMIC DNA]</scope>
    <source>
        <strain evidence="2">DSM 42081 / NBRC 108919 / NRRL 18488 / 9993</strain>
    </source>
</reference>
<name>A0A7G3UB45_STRT9</name>